<dbReference type="GO" id="GO:0016747">
    <property type="term" value="F:acyltransferase activity, transferring groups other than amino-acyl groups"/>
    <property type="evidence" value="ECO:0007669"/>
    <property type="project" value="InterPro"/>
</dbReference>
<dbReference type="EMBL" id="SPVG01000025">
    <property type="protein sequence ID" value="TFW30162.1"/>
    <property type="molecule type" value="Genomic_DNA"/>
</dbReference>
<dbReference type="OrthoDB" id="109010at2"/>
<dbReference type="PANTHER" id="PTHR23028">
    <property type="entry name" value="ACETYLTRANSFERASE"/>
    <property type="match status" value="1"/>
</dbReference>
<evidence type="ECO:0000313" key="4">
    <source>
        <dbReference type="Proteomes" id="UP000297729"/>
    </source>
</evidence>
<evidence type="ECO:0000313" key="3">
    <source>
        <dbReference type="EMBL" id="TFW30162.1"/>
    </source>
</evidence>
<proteinExistence type="predicted"/>
<feature type="transmembrane region" description="Helical" evidence="1">
    <location>
        <begin position="134"/>
        <end position="155"/>
    </location>
</feature>
<feature type="transmembrane region" description="Helical" evidence="1">
    <location>
        <begin position="49"/>
        <end position="67"/>
    </location>
</feature>
<sequence length="338" mass="39011">MNSIFIVTPGTPKMNPNLDLLRAVAVLFVLFSHLYRVVDGDTTDLLYQFGQLGVMLFFVHTSLVLMQSMERQQLEGAELFKRFYVQRIFRIYPLSIVFVLVLLAFSGEHWTPLEIFSNLALTQNLTYSRAVNNVMWSLPLEVQMYVALPFLYLLFRRRPVSWLLGLWLLSIPLAFVPYQLSMRLTVLLFAPCFLGGVIAWRLQGRERLPGWLWPVLLAACSLAFVHWADPRKDMYGRWLVCLALGLIIPWMKALRAPRLNLASKTIAKYSYGIYLFHYPLLDLAFKTLSHQPPLLQWMVFLGLLVLLPVVGYHLIEHPMVRLGHAWHQRRTVAKVAAA</sequence>
<keyword evidence="1" id="KW-0472">Membrane</keyword>
<keyword evidence="4" id="KW-1185">Reference proteome</keyword>
<gene>
    <name evidence="3" type="ORF">E4L98_02580</name>
</gene>
<feature type="transmembrane region" description="Helical" evidence="1">
    <location>
        <begin position="20"/>
        <end position="37"/>
    </location>
</feature>
<evidence type="ECO:0000256" key="1">
    <source>
        <dbReference type="SAM" id="Phobius"/>
    </source>
</evidence>
<keyword evidence="1" id="KW-0812">Transmembrane</keyword>
<protein>
    <submittedName>
        <fullName evidence="3">Acyltransferase</fullName>
    </submittedName>
</protein>
<dbReference type="PANTHER" id="PTHR23028:SF131">
    <property type="entry name" value="BLR2367 PROTEIN"/>
    <property type="match status" value="1"/>
</dbReference>
<evidence type="ECO:0000259" key="2">
    <source>
        <dbReference type="Pfam" id="PF01757"/>
    </source>
</evidence>
<feature type="transmembrane region" description="Helical" evidence="1">
    <location>
        <begin position="210"/>
        <end position="228"/>
    </location>
</feature>
<dbReference type="GO" id="GO:0016020">
    <property type="term" value="C:membrane"/>
    <property type="evidence" value="ECO:0007669"/>
    <property type="project" value="TreeGrafter"/>
</dbReference>
<feature type="transmembrane region" description="Helical" evidence="1">
    <location>
        <begin position="234"/>
        <end position="251"/>
    </location>
</feature>
<dbReference type="Pfam" id="PF01757">
    <property type="entry name" value="Acyl_transf_3"/>
    <property type="match status" value="1"/>
</dbReference>
<dbReference type="InterPro" id="IPR002656">
    <property type="entry name" value="Acyl_transf_3_dom"/>
</dbReference>
<feature type="domain" description="Acyltransferase 3" evidence="2">
    <location>
        <begin position="16"/>
        <end position="312"/>
    </location>
</feature>
<name>A0A4Y9STN6_9BURK</name>
<comment type="caution">
    <text evidence="3">The sequence shown here is derived from an EMBL/GenBank/DDBJ whole genome shotgun (WGS) entry which is preliminary data.</text>
</comment>
<feature type="transmembrane region" description="Helical" evidence="1">
    <location>
        <begin position="294"/>
        <end position="315"/>
    </location>
</feature>
<dbReference type="InterPro" id="IPR050879">
    <property type="entry name" value="Acyltransferase_3"/>
</dbReference>
<organism evidence="3 4">
    <name type="scientific">Duganella callida</name>
    <dbReference type="NCBI Taxonomy" id="2561932"/>
    <lineage>
        <taxon>Bacteria</taxon>
        <taxon>Pseudomonadati</taxon>
        <taxon>Pseudomonadota</taxon>
        <taxon>Betaproteobacteria</taxon>
        <taxon>Burkholderiales</taxon>
        <taxon>Oxalobacteraceae</taxon>
        <taxon>Telluria group</taxon>
        <taxon>Duganella</taxon>
    </lineage>
</organism>
<keyword evidence="3" id="KW-0012">Acyltransferase</keyword>
<dbReference type="RefSeq" id="WP_135200009.1">
    <property type="nucleotide sequence ID" value="NZ_SPVG01000025.1"/>
</dbReference>
<feature type="transmembrane region" description="Helical" evidence="1">
    <location>
        <begin position="162"/>
        <end position="180"/>
    </location>
</feature>
<keyword evidence="1" id="KW-1133">Transmembrane helix</keyword>
<dbReference type="AlphaFoldDB" id="A0A4Y9STN6"/>
<reference evidence="3 4" key="1">
    <citation type="submission" date="2019-03" db="EMBL/GenBank/DDBJ databases">
        <title>Draft Genome Sequence of Duganella callidus sp. nov., a Novel Duganella Species Isolated from Cultivated Soil.</title>
        <authorList>
            <person name="Raths R."/>
            <person name="Peta V."/>
            <person name="Bucking H."/>
        </authorList>
    </citation>
    <scope>NUCLEOTIDE SEQUENCE [LARGE SCALE GENOMIC DNA]</scope>
    <source>
        <strain evidence="3 4">DN04</strain>
    </source>
</reference>
<dbReference type="GO" id="GO:0000271">
    <property type="term" value="P:polysaccharide biosynthetic process"/>
    <property type="evidence" value="ECO:0007669"/>
    <property type="project" value="TreeGrafter"/>
</dbReference>
<accession>A0A4Y9STN6</accession>
<keyword evidence="3" id="KW-0808">Transferase</keyword>
<feature type="transmembrane region" description="Helical" evidence="1">
    <location>
        <begin position="88"/>
        <end position="107"/>
    </location>
</feature>
<dbReference type="Proteomes" id="UP000297729">
    <property type="component" value="Unassembled WGS sequence"/>
</dbReference>